<comment type="caution">
    <text evidence="3">The sequence shown here is derived from an EMBL/GenBank/DDBJ whole genome shotgun (WGS) entry which is preliminary data.</text>
</comment>
<accession>A0ABW2B845</accession>
<dbReference type="SUPFAM" id="SSF46785">
    <property type="entry name" value="Winged helix' DNA-binding domain"/>
    <property type="match status" value="1"/>
</dbReference>
<gene>
    <name evidence="3" type="ORF">ACFQFQ_23155</name>
</gene>
<evidence type="ECO:0000259" key="2">
    <source>
        <dbReference type="Pfam" id="PF13280"/>
    </source>
</evidence>
<dbReference type="InterPro" id="IPR036388">
    <property type="entry name" value="WH-like_DNA-bd_sf"/>
</dbReference>
<dbReference type="PROSITE" id="PS52050">
    <property type="entry name" value="WYL"/>
    <property type="match status" value="1"/>
</dbReference>
<feature type="domain" description="Helix-turn-helix type 11" evidence="1">
    <location>
        <begin position="6"/>
        <end position="60"/>
    </location>
</feature>
<proteinExistence type="predicted"/>
<keyword evidence="4" id="KW-1185">Reference proteome</keyword>
<dbReference type="Proteomes" id="UP001596353">
    <property type="component" value="Unassembled WGS sequence"/>
</dbReference>
<dbReference type="EMBL" id="JBHSWG010000003">
    <property type="protein sequence ID" value="MFC6761718.1"/>
    <property type="molecule type" value="Genomic_DNA"/>
</dbReference>
<feature type="domain" description="WYL" evidence="2">
    <location>
        <begin position="139"/>
        <end position="203"/>
    </location>
</feature>
<dbReference type="Pfam" id="PF08279">
    <property type="entry name" value="HTH_11"/>
    <property type="match status" value="1"/>
</dbReference>
<dbReference type="Pfam" id="PF13280">
    <property type="entry name" value="WYL"/>
    <property type="match status" value="1"/>
</dbReference>
<dbReference type="InterPro" id="IPR013196">
    <property type="entry name" value="HTH_11"/>
</dbReference>
<evidence type="ECO:0000259" key="1">
    <source>
        <dbReference type="Pfam" id="PF08279"/>
    </source>
</evidence>
<dbReference type="PANTHER" id="PTHR34580">
    <property type="match status" value="1"/>
</dbReference>
<sequence length="233" mass="26393">MRRGDRLFEIIEILRRARGPIPASRIAAELEVSQRTVYRDIAALMAQRVPILGEAGVGYILESGFHMPPLMLKAEEIEAAVLGAQWVKTRGEPELARAAEALLARLEAVAPPATQSLFYQPATSVAPVTSPTERLEASAIRQAIRERSKIRLTYVDESGIRTDRIIWPILLGYRDAGRIIAAWCELRQSFRYFRTERIESAEVLEARIPRRMDHLRSDWKAAMDAERARFEAL</sequence>
<evidence type="ECO:0000313" key="4">
    <source>
        <dbReference type="Proteomes" id="UP001596353"/>
    </source>
</evidence>
<dbReference type="InterPro" id="IPR051534">
    <property type="entry name" value="CBASS_pafABC_assoc_protein"/>
</dbReference>
<dbReference type="Gene3D" id="1.10.10.10">
    <property type="entry name" value="Winged helix-like DNA-binding domain superfamily/Winged helix DNA-binding domain"/>
    <property type="match status" value="1"/>
</dbReference>
<organism evidence="3 4">
    <name type="scientific">Sulfitobacter porphyrae</name>
    <dbReference type="NCBI Taxonomy" id="1246864"/>
    <lineage>
        <taxon>Bacteria</taxon>
        <taxon>Pseudomonadati</taxon>
        <taxon>Pseudomonadota</taxon>
        <taxon>Alphaproteobacteria</taxon>
        <taxon>Rhodobacterales</taxon>
        <taxon>Roseobacteraceae</taxon>
        <taxon>Sulfitobacter</taxon>
    </lineage>
</organism>
<dbReference type="PANTHER" id="PTHR34580:SF3">
    <property type="entry name" value="PROTEIN PAFB"/>
    <property type="match status" value="1"/>
</dbReference>
<dbReference type="InterPro" id="IPR026881">
    <property type="entry name" value="WYL_dom"/>
</dbReference>
<name>A0ABW2B845_9RHOB</name>
<evidence type="ECO:0000313" key="3">
    <source>
        <dbReference type="EMBL" id="MFC6761718.1"/>
    </source>
</evidence>
<reference evidence="4" key="1">
    <citation type="journal article" date="2019" name="Int. J. Syst. Evol. Microbiol.">
        <title>The Global Catalogue of Microorganisms (GCM) 10K type strain sequencing project: providing services to taxonomists for standard genome sequencing and annotation.</title>
        <authorList>
            <consortium name="The Broad Institute Genomics Platform"/>
            <consortium name="The Broad Institute Genome Sequencing Center for Infectious Disease"/>
            <person name="Wu L."/>
            <person name="Ma J."/>
        </authorList>
    </citation>
    <scope>NUCLEOTIDE SEQUENCE [LARGE SCALE GENOMIC DNA]</scope>
    <source>
        <strain evidence="4">CCUG 66188</strain>
    </source>
</reference>
<dbReference type="InterPro" id="IPR036390">
    <property type="entry name" value="WH_DNA-bd_sf"/>
</dbReference>
<protein>
    <submittedName>
        <fullName evidence="3">Helix-turn-helix transcriptional regulator</fullName>
    </submittedName>
</protein>